<evidence type="ECO:0000256" key="11">
    <source>
        <dbReference type="ARBA" id="ARBA00023136"/>
    </source>
</evidence>
<protein>
    <recommendedName>
        <fullName evidence="5">serine-type D-Ala-D-Ala carboxypeptidase</fullName>
        <ecNumber evidence="5">3.4.16.4</ecNumber>
    </recommendedName>
</protein>
<keyword evidence="12" id="KW-0961">Cell wall biogenesis/degradation</keyword>
<reference evidence="17 18" key="1">
    <citation type="submission" date="2021-01" db="EMBL/GenBank/DDBJ databases">
        <title>Genomic Encyclopedia of Type Strains, Phase IV (KMG-IV): sequencing the most valuable type-strain genomes for metagenomic binning, comparative biology and taxonomic classification.</title>
        <authorList>
            <person name="Goeker M."/>
        </authorList>
    </citation>
    <scope>NUCLEOTIDE SEQUENCE [LARGE SCALE GENOMIC DNA]</scope>
    <source>
        <strain evidence="17 18">DSM 104297</strain>
    </source>
</reference>
<dbReference type="Gene3D" id="1.10.10.1230">
    <property type="entry name" value="Penicillin-binding protein, N-terminal non-catalytic domain, head sub-domain"/>
    <property type="match status" value="1"/>
</dbReference>
<evidence type="ECO:0000256" key="7">
    <source>
        <dbReference type="ARBA" id="ARBA00022692"/>
    </source>
</evidence>
<feature type="domain" description="Penicillin-binding protein transpeptidase" evidence="15">
    <location>
        <begin position="353"/>
        <end position="669"/>
    </location>
</feature>
<keyword evidence="10" id="KW-1133">Transmembrane helix</keyword>
<keyword evidence="17" id="KW-0131">Cell cycle</keyword>
<evidence type="ECO:0000256" key="13">
    <source>
        <dbReference type="ARBA" id="ARBA00034000"/>
    </source>
</evidence>
<dbReference type="Pfam" id="PF00905">
    <property type="entry name" value="Transpeptidase"/>
    <property type="match status" value="1"/>
</dbReference>
<evidence type="ECO:0000256" key="5">
    <source>
        <dbReference type="ARBA" id="ARBA00012448"/>
    </source>
</evidence>
<keyword evidence="7" id="KW-0812">Transmembrane</keyword>
<keyword evidence="18" id="KW-1185">Reference proteome</keyword>
<comment type="caution">
    <text evidence="17">The sequence shown here is derived from an EMBL/GenBank/DDBJ whole genome shotgun (WGS) entry which is preliminary data.</text>
</comment>
<evidence type="ECO:0000313" key="18">
    <source>
        <dbReference type="Proteomes" id="UP000809829"/>
    </source>
</evidence>
<sequence>MPFRLNLLFFIVFLLFSVLILRLGLVQIVYGENFQREVEKTEDVTINTPVPRGRIYDRYNRVIVDNAPLNAITYTRFQGTDAEERLEVAKRLANLMTIPLSAEFIDIKGSDDREVRQQEVRLTERDLKDYWIMTRPEKAEKKITAEDRQLLKEGEITDKEVYDRQLERITKKDLLELKEEVKVIAIKRQMEAGYALTPQIIKSGVTKEEFAIVSENLEQLPGVDTTTYWERYYPEDRTLRTLLGNVSSANEGLPRDRIDYYLSRGYNRNDRVGTSYLEKQYEDVLSGQKAQVKHVTSKSGSLLETIQVSEGNRGSDLVLTVDMELQKEVEKVLEEELLQTKRKAGTQYLDRAFVVMMDPRTGEILTMAGKQYTIDQETGKPKVDDFALGNISSSYTMGSVVKGATILAGFDSGAISPGDVFVDQPLKFAGTKEKKSVRNFGPINDLTALQRSSNVYMFRTVMEMANVKYRLNGTLPIKSSTFAQLRSYYSQFGLGISTGIDLDNESTGFQGGSDIPGTALDLAIGQYDTYTPLQLVQYVATIANGGYRVKPQIVKEVREPTIREDEIGNVQHSFEPEILNKVTMSKDEIERVQEGFRRVMQTQNGTAYSAFANASYKPAGKTGTAEAFVSSKVKGAKPIEVRNSTLVGYAPYDNPEIAFAVVVPSAYTPNSSHSMSRDLGKAALDAYFDLKEKGEEEVAEKEAQEEVQEQE</sequence>
<dbReference type="PANTHER" id="PTHR30627:SF2">
    <property type="entry name" value="PEPTIDOGLYCAN D,D-TRANSPEPTIDASE MRDA"/>
    <property type="match status" value="1"/>
</dbReference>
<dbReference type="SUPFAM" id="SSF56519">
    <property type="entry name" value="Penicillin binding protein dimerisation domain"/>
    <property type="match status" value="1"/>
</dbReference>
<comment type="pathway">
    <text evidence="3">Cell wall biogenesis; peptidoglycan biosynthesis.</text>
</comment>
<dbReference type="EMBL" id="JAFBFC010000001">
    <property type="protein sequence ID" value="MBM7701517.1"/>
    <property type="molecule type" value="Genomic_DNA"/>
</dbReference>
<keyword evidence="11" id="KW-0472">Membrane</keyword>
<dbReference type="SUPFAM" id="SSF56601">
    <property type="entry name" value="beta-lactamase/transpeptidase-like"/>
    <property type="match status" value="1"/>
</dbReference>
<comment type="similarity">
    <text evidence="4">Belongs to the transpeptidase family.</text>
</comment>
<dbReference type="EC" id="3.4.16.4" evidence="5"/>
<evidence type="ECO:0000259" key="16">
    <source>
        <dbReference type="Pfam" id="PF03717"/>
    </source>
</evidence>
<dbReference type="PANTHER" id="PTHR30627">
    <property type="entry name" value="PEPTIDOGLYCAN D,D-TRANSPEPTIDASE"/>
    <property type="match status" value="1"/>
</dbReference>
<evidence type="ECO:0000256" key="10">
    <source>
        <dbReference type="ARBA" id="ARBA00022989"/>
    </source>
</evidence>
<accession>A0ABS2QRB8</accession>
<evidence type="ECO:0000256" key="2">
    <source>
        <dbReference type="ARBA" id="ARBA00004236"/>
    </source>
</evidence>
<feature type="domain" description="Penicillin-binding protein dimerisation" evidence="16">
    <location>
        <begin position="48"/>
        <end position="306"/>
    </location>
</feature>
<keyword evidence="14" id="KW-0175">Coiled coil</keyword>
<dbReference type="Proteomes" id="UP000809829">
    <property type="component" value="Unassembled WGS sequence"/>
</dbReference>
<feature type="coiled-coil region" evidence="14">
    <location>
        <begin position="684"/>
        <end position="711"/>
    </location>
</feature>
<gene>
    <name evidence="17" type="ORF">JOC83_000343</name>
</gene>
<evidence type="ECO:0000256" key="4">
    <source>
        <dbReference type="ARBA" id="ARBA00007171"/>
    </source>
</evidence>
<evidence type="ECO:0000256" key="12">
    <source>
        <dbReference type="ARBA" id="ARBA00023316"/>
    </source>
</evidence>
<evidence type="ECO:0000313" key="17">
    <source>
        <dbReference type="EMBL" id="MBM7701517.1"/>
    </source>
</evidence>
<evidence type="ECO:0000256" key="9">
    <source>
        <dbReference type="ARBA" id="ARBA00022984"/>
    </source>
</evidence>
<comment type="catalytic activity">
    <reaction evidence="13">
        <text>Preferential cleavage: (Ac)2-L-Lys-D-Ala-|-D-Ala. Also transpeptidation of peptidyl-alanyl moieties that are N-acyl substituents of D-alanine.</text>
        <dbReference type="EC" id="3.4.16.4"/>
    </reaction>
</comment>
<dbReference type="Gene3D" id="3.90.1310.10">
    <property type="entry name" value="Penicillin-binding protein 2a (Domain 2)"/>
    <property type="match status" value="1"/>
</dbReference>
<dbReference type="InterPro" id="IPR012338">
    <property type="entry name" value="Beta-lactam/transpept-like"/>
</dbReference>
<keyword evidence="6" id="KW-1003">Cell membrane</keyword>
<name>A0ABS2QRB8_9BACI</name>
<dbReference type="InterPro" id="IPR005311">
    <property type="entry name" value="PBP_dimer"/>
</dbReference>
<evidence type="ECO:0000256" key="6">
    <source>
        <dbReference type="ARBA" id="ARBA00022475"/>
    </source>
</evidence>
<dbReference type="InterPro" id="IPR050515">
    <property type="entry name" value="Beta-lactam/transpept"/>
</dbReference>
<dbReference type="GO" id="GO:0051301">
    <property type="term" value="P:cell division"/>
    <property type="evidence" value="ECO:0007669"/>
    <property type="project" value="UniProtKB-KW"/>
</dbReference>
<dbReference type="Pfam" id="PF03717">
    <property type="entry name" value="PBP_dimer"/>
    <property type="match status" value="1"/>
</dbReference>
<dbReference type="InterPro" id="IPR036138">
    <property type="entry name" value="PBP_dimer_sf"/>
</dbReference>
<evidence type="ECO:0000256" key="14">
    <source>
        <dbReference type="SAM" id="Coils"/>
    </source>
</evidence>
<dbReference type="InterPro" id="IPR001460">
    <property type="entry name" value="PCN-bd_Tpept"/>
</dbReference>
<keyword evidence="17" id="KW-0132">Cell division</keyword>
<dbReference type="Gene3D" id="3.40.710.10">
    <property type="entry name" value="DD-peptidase/beta-lactamase superfamily"/>
    <property type="match status" value="1"/>
</dbReference>
<evidence type="ECO:0000259" key="15">
    <source>
        <dbReference type="Pfam" id="PF00905"/>
    </source>
</evidence>
<organism evidence="17 18">
    <name type="scientific">Priestia iocasae</name>
    <dbReference type="NCBI Taxonomy" id="2291674"/>
    <lineage>
        <taxon>Bacteria</taxon>
        <taxon>Bacillati</taxon>
        <taxon>Bacillota</taxon>
        <taxon>Bacilli</taxon>
        <taxon>Bacillales</taxon>
        <taxon>Bacillaceae</taxon>
        <taxon>Priestia</taxon>
    </lineage>
</organism>
<evidence type="ECO:0000256" key="3">
    <source>
        <dbReference type="ARBA" id="ARBA00004752"/>
    </source>
</evidence>
<keyword evidence="9" id="KW-0573">Peptidoglycan synthesis</keyword>
<proteinExistence type="inferred from homology"/>
<evidence type="ECO:0000256" key="8">
    <source>
        <dbReference type="ARBA" id="ARBA00022960"/>
    </source>
</evidence>
<keyword evidence="8" id="KW-0133">Cell shape</keyword>
<comment type="subcellular location">
    <subcellularLocation>
        <location evidence="2">Cell membrane</location>
    </subcellularLocation>
    <subcellularLocation>
        <location evidence="1">Membrane</location>
        <topology evidence="1">Single-pass membrane protein</topology>
    </subcellularLocation>
</comment>
<evidence type="ECO:0000256" key="1">
    <source>
        <dbReference type="ARBA" id="ARBA00004167"/>
    </source>
</evidence>